<evidence type="ECO:0000259" key="8">
    <source>
        <dbReference type="Pfam" id="PF01416"/>
    </source>
</evidence>
<evidence type="ECO:0000256" key="1">
    <source>
        <dbReference type="ARBA" id="ARBA00009375"/>
    </source>
</evidence>
<comment type="subunit">
    <text evidence="4">Homodimer.</text>
</comment>
<evidence type="ECO:0000256" key="6">
    <source>
        <dbReference type="PIRSR" id="PIRSR001430-2"/>
    </source>
</evidence>
<comment type="function">
    <text evidence="4">Formation of pseudouridine at positions 38, 39 and 40 in the anticodon stem and loop of transfer RNAs.</text>
</comment>
<sequence length="247" mass="28082">MRYFIELAYNGGNYHGWQNQPNAATVQSKLELALSTLLSDDIAIVGAGRTDTGVHAKHMVAHFNTEVNFKVADLVYKLNSFLPNDIAIYDIYKVKPDAHARFDAVSRTYHYHISTYKSPFLSGLAHEFYLPLDVDLMNEASKTLLNYNDFQCFSKAHTDVKTYHCKIIKAEWTEENHQLIFEITADRFLRNMVRAIVGTMINIGQKKITITQLHDIIKSKDRTNAGFSAPACGLYLTKVAYPENIKL</sequence>
<dbReference type="PANTHER" id="PTHR11142:SF0">
    <property type="entry name" value="TRNA PSEUDOURIDINE SYNTHASE-LIKE 1"/>
    <property type="match status" value="1"/>
</dbReference>
<dbReference type="AlphaFoldDB" id="A0A506PKK2"/>
<feature type="domain" description="Pseudouridine synthase I TruA alpha/beta" evidence="8">
    <location>
        <begin position="8"/>
        <end position="103"/>
    </location>
</feature>
<dbReference type="Pfam" id="PF01416">
    <property type="entry name" value="PseudoU_synth_1"/>
    <property type="match status" value="2"/>
</dbReference>
<dbReference type="HAMAP" id="MF_00171">
    <property type="entry name" value="TruA"/>
    <property type="match status" value="1"/>
</dbReference>
<keyword evidence="10" id="KW-1185">Reference proteome</keyword>
<dbReference type="CDD" id="cd02570">
    <property type="entry name" value="PseudoU_synth_EcTruA"/>
    <property type="match status" value="1"/>
</dbReference>
<dbReference type="EC" id="5.4.99.12" evidence="4"/>
<comment type="similarity">
    <text evidence="1 4 7">Belongs to the tRNA pseudouridine synthase TruA family.</text>
</comment>
<dbReference type="InterPro" id="IPR020103">
    <property type="entry name" value="PsdUridine_synth_cat_dom_sf"/>
</dbReference>
<dbReference type="GO" id="GO:0003723">
    <property type="term" value="F:RNA binding"/>
    <property type="evidence" value="ECO:0007669"/>
    <property type="project" value="InterPro"/>
</dbReference>
<dbReference type="PANTHER" id="PTHR11142">
    <property type="entry name" value="PSEUDOURIDYLATE SYNTHASE"/>
    <property type="match status" value="1"/>
</dbReference>
<gene>
    <name evidence="4 9" type="primary">truA</name>
    <name evidence="9" type="ORF">FJ651_08025</name>
</gene>
<dbReference type="GO" id="GO:0031119">
    <property type="term" value="P:tRNA pseudouridine synthesis"/>
    <property type="evidence" value="ECO:0007669"/>
    <property type="project" value="UniProtKB-UniRule"/>
</dbReference>
<evidence type="ECO:0000313" key="9">
    <source>
        <dbReference type="EMBL" id="TPV34094.1"/>
    </source>
</evidence>
<dbReference type="InterPro" id="IPR020095">
    <property type="entry name" value="PsdUridine_synth_TruA_C"/>
</dbReference>
<evidence type="ECO:0000256" key="3">
    <source>
        <dbReference type="ARBA" id="ARBA00023235"/>
    </source>
</evidence>
<dbReference type="OrthoDB" id="9811823at2"/>
<dbReference type="Gene3D" id="3.30.70.580">
    <property type="entry name" value="Pseudouridine synthase I, catalytic domain, N-terminal subdomain"/>
    <property type="match status" value="1"/>
</dbReference>
<evidence type="ECO:0000256" key="2">
    <source>
        <dbReference type="ARBA" id="ARBA00022694"/>
    </source>
</evidence>
<reference evidence="9 10" key="1">
    <citation type="submission" date="2019-06" db="EMBL/GenBank/DDBJ databases">
        <title>Flavobacteriaceae Paucihalobacterium erythroidium CWB-1, complete genome.</title>
        <authorList>
            <person name="Wu S."/>
        </authorList>
    </citation>
    <scope>NUCLEOTIDE SEQUENCE [LARGE SCALE GENOMIC DNA]</scope>
    <source>
        <strain evidence="9 10">CWB-1</strain>
    </source>
</reference>
<dbReference type="NCBIfam" id="TIGR00071">
    <property type="entry name" value="hisT_truA"/>
    <property type="match status" value="1"/>
</dbReference>
<dbReference type="GO" id="GO:0160147">
    <property type="term" value="F:tRNA pseudouridine(38-40) synthase activity"/>
    <property type="evidence" value="ECO:0007669"/>
    <property type="project" value="UniProtKB-EC"/>
</dbReference>
<dbReference type="Proteomes" id="UP000317332">
    <property type="component" value="Unassembled WGS sequence"/>
</dbReference>
<feature type="active site" description="Nucleophile" evidence="4 5">
    <location>
        <position position="51"/>
    </location>
</feature>
<dbReference type="InterPro" id="IPR020097">
    <property type="entry name" value="PsdUridine_synth_TruA_a/b_dom"/>
</dbReference>
<comment type="catalytic activity">
    <reaction evidence="4 7">
        <text>uridine(38/39/40) in tRNA = pseudouridine(38/39/40) in tRNA</text>
        <dbReference type="Rhea" id="RHEA:22376"/>
        <dbReference type="Rhea" id="RHEA-COMP:10085"/>
        <dbReference type="Rhea" id="RHEA-COMP:10087"/>
        <dbReference type="ChEBI" id="CHEBI:65314"/>
        <dbReference type="ChEBI" id="CHEBI:65315"/>
        <dbReference type="EC" id="5.4.99.12"/>
    </reaction>
</comment>
<comment type="caution">
    <text evidence="4">Lacks conserved residue(s) required for the propagation of feature annotation.</text>
</comment>
<organism evidence="9 10">
    <name type="scientific">Paucihalobacter ruber</name>
    <dbReference type="NCBI Taxonomy" id="2567861"/>
    <lineage>
        <taxon>Bacteria</taxon>
        <taxon>Pseudomonadati</taxon>
        <taxon>Bacteroidota</taxon>
        <taxon>Flavobacteriia</taxon>
        <taxon>Flavobacteriales</taxon>
        <taxon>Flavobacteriaceae</taxon>
        <taxon>Paucihalobacter</taxon>
    </lineage>
</organism>
<keyword evidence="2 4" id="KW-0819">tRNA processing</keyword>
<evidence type="ECO:0000256" key="4">
    <source>
        <dbReference type="HAMAP-Rule" id="MF_00171"/>
    </source>
</evidence>
<dbReference type="FunFam" id="3.30.70.580:FF:000001">
    <property type="entry name" value="tRNA pseudouridine synthase A"/>
    <property type="match status" value="1"/>
</dbReference>
<comment type="caution">
    <text evidence="9">The sequence shown here is derived from an EMBL/GenBank/DDBJ whole genome shotgun (WGS) entry which is preliminary data.</text>
</comment>
<feature type="domain" description="Pseudouridine synthase I TruA alpha/beta" evidence="8">
    <location>
        <begin position="147"/>
        <end position="242"/>
    </location>
</feature>
<dbReference type="Gene3D" id="3.30.70.660">
    <property type="entry name" value="Pseudouridine synthase I, catalytic domain, C-terminal subdomain"/>
    <property type="match status" value="1"/>
</dbReference>
<feature type="binding site" evidence="4 6">
    <location>
        <position position="109"/>
    </location>
    <ligand>
        <name>substrate</name>
    </ligand>
</feature>
<dbReference type="InterPro" id="IPR001406">
    <property type="entry name" value="PsdUridine_synth_TruA"/>
</dbReference>
<proteinExistence type="inferred from homology"/>
<protein>
    <recommendedName>
        <fullName evidence="4">tRNA pseudouridine synthase A</fullName>
        <ecNumber evidence="4">5.4.99.12</ecNumber>
    </recommendedName>
    <alternativeName>
        <fullName evidence="4">tRNA pseudouridine(38-40) synthase</fullName>
    </alternativeName>
    <alternativeName>
        <fullName evidence="4">tRNA pseudouridylate synthase I</fullName>
    </alternativeName>
    <alternativeName>
        <fullName evidence="4">tRNA-uridine isomerase I</fullName>
    </alternativeName>
</protein>
<dbReference type="RefSeq" id="WP_140989991.1">
    <property type="nucleotide sequence ID" value="NZ_VHIQ01000003.1"/>
</dbReference>
<evidence type="ECO:0000256" key="5">
    <source>
        <dbReference type="PIRSR" id="PIRSR001430-1"/>
    </source>
</evidence>
<dbReference type="EMBL" id="VHIQ01000003">
    <property type="protein sequence ID" value="TPV34094.1"/>
    <property type="molecule type" value="Genomic_DNA"/>
</dbReference>
<evidence type="ECO:0000256" key="7">
    <source>
        <dbReference type="RuleBase" id="RU003792"/>
    </source>
</evidence>
<evidence type="ECO:0000313" key="10">
    <source>
        <dbReference type="Proteomes" id="UP000317332"/>
    </source>
</evidence>
<accession>A0A506PKK2</accession>
<keyword evidence="3 4" id="KW-0413">Isomerase</keyword>
<dbReference type="PIRSF" id="PIRSF001430">
    <property type="entry name" value="tRNA_psdUrid_synth"/>
    <property type="match status" value="1"/>
</dbReference>
<name>A0A506PKK2_9FLAO</name>
<dbReference type="SUPFAM" id="SSF55120">
    <property type="entry name" value="Pseudouridine synthase"/>
    <property type="match status" value="1"/>
</dbReference>
<dbReference type="InterPro" id="IPR020094">
    <property type="entry name" value="TruA/RsuA/RluB/E/F_N"/>
</dbReference>